<dbReference type="EMBL" id="CM000786">
    <property type="protein sequence ID" value="AQK38852.1"/>
    <property type="molecule type" value="Genomic_DNA"/>
</dbReference>
<keyword evidence="1" id="KW-0812">Transmembrane</keyword>
<reference evidence="2" key="1">
    <citation type="submission" date="2015-12" db="EMBL/GenBank/DDBJ databases">
        <title>Update maize B73 reference genome by single molecule sequencing technologies.</title>
        <authorList>
            <consortium name="Maize Genome Sequencing Project"/>
            <person name="Ware D."/>
        </authorList>
    </citation>
    <scope>NUCLEOTIDE SEQUENCE</scope>
    <source>
        <tissue evidence="2">Seedling</tissue>
    </source>
</reference>
<gene>
    <name evidence="2" type="ORF">ZEAMMB73_Zm00001d023292</name>
</gene>
<evidence type="ECO:0000256" key="1">
    <source>
        <dbReference type="SAM" id="Phobius"/>
    </source>
</evidence>
<keyword evidence="1" id="KW-1133">Transmembrane helix</keyword>
<protein>
    <submittedName>
        <fullName evidence="2">Trigger factor-like protein TIG Chloroplastic</fullName>
    </submittedName>
</protein>
<sequence>MEGELLELLLRWWMLATLSWWMFTMFCHVNNCMSLNLSISINSHCTCLIRLDYNIWCSPLHI</sequence>
<dbReference type="AlphaFoldDB" id="A0A1D6IRG5"/>
<keyword evidence="1" id="KW-0472">Membrane</keyword>
<evidence type="ECO:0000313" key="2">
    <source>
        <dbReference type="EMBL" id="AQK38860.1"/>
    </source>
</evidence>
<accession>A0A1D6IRG5</accession>
<organism evidence="2">
    <name type="scientific">Zea mays</name>
    <name type="common">Maize</name>
    <dbReference type="NCBI Taxonomy" id="4577"/>
    <lineage>
        <taxon>Eukaryota</taxon>
        <taxon>Viridiplantae</taxon>
        <taxon>Streptophyta</taxon>
        <taxon>Embryophyta</taxon>
        <taxon>Tracheophyta</taxon>
        <taxon>Spermatophyta</taxon>
        <taxon>Magnoliopsida</taxon>
        <taxon>Liliopsida</taxon>
        <taxon>Poales</taxon>
        <taxon>Poaceae</taxon>
        <taxon>PACMAD clade</taxon>
        <taxon>Panicoideae</taxon>
        <taxon>Andropogonodae</taxon>
        <taxon>Andropogoneae</taxon>
        <taxon>Tripsacinae</taxon>
        <taxon>Zea</taxon>
    </lineage>
</organism>
<proteinExistence type="predicted"/>
<dbReference type="EMBL" id="CM000786">
    <property type="protein sequence ID" value="AQK38860.1"/>
    <property type="molecule type" value="Genomic_DNA"/>
</dbReference>
<name>A0A1D6IRG5_MAIZE</name>
<feature type="transmembrane region" description="Helical" evidence="1">
    <location>
        <begin position="12"/>
        <end position="29"/>
    </location>
</feature>